<comment type="catalytic activity">
    <reaction evidence="6">
        <text>adenylyl-molybdopterin + molybdate = Mo-molybdopterin + AMP + H(+)</text>
        <dbReference type="Rhea" id="RHEA:35047"/>
        <dbReference type="ChEBI" id="CHEBI:15378"/>
        <dbReference type="ChEBI" id="CHEBI:36264"/>
        <dbReference type="ChEBI" id="CHEBI:62727"/>
        <dbReference type="ChEBI" id="CHEBI:71302"/>
        <dbReference type="ChEBI" id="CHEBI:456215"/>
        <dbReference type="EC" id="2.10.1.1"/>
    </reaction>
</comment>
<comment type="similarity">
    <text evidence="2 7">Belongs to the MoeA family.</text>
</comment>
<evidence type="ECO:0000313" key="10">
    <source>
        <dbReference type="Proteomes" id="UP000183995"/>
    </source>
</evidence>
<dbReference type="CDD" id="cd00887">
    <property type="entry name" value="MoeA"/>
    <property type="match status" value="1"/>
</dbReference>
<dbReference type="EC" id="2.10.1.1" evidence="3 7"/>
<gene>
    <name evidence="9" type="ORF">SAMN02745823_03241</name>
</gene>
<dbReference type="GO" id="GO:0046872">
    <property type="term" value="F:metal ion binding"/>
    <property type="evidence" value="ECO:0007669"/>
    <property type="project" value="UniProtKB-UniRule"/>
</dbReference>
<dbReference type="SUPFAM" id="SSF63867">
    <property type="entry name" value="MoeA C-terminal domain-like"/>
    <property type="match status" value="1"/>
</dbReference>
<evidence type="ECO:0000313" key="9">
    <source>
        <dbReference type="EMBL" id="SHI19298.1"/>
    </source>
</evidence>
<comment type="function">
    <text evidence="1 7">Catalyzes the insertion of molybdate into adenylated molybdopterin with the concomitant release of AMP.</text>
</comment>
<accession>A0A1M5Z5C1</accession>
<keyword evidence="7" id="KW-0479">Metal-binding</keyword>
<dbReference type="InterPro" id="IPR036688">
    <property type="entry name" value="MoeA_C_domain_IV_sf"/>
</dbReference>
<protein>
    <recommendedName>
        <fullName evidence="4 7">Molybdopterin molybdenumtransferase</fullName>
        <ecNumber evidence="3 7">2.10.1.1</ecNumber>
    </recommendedName>
</protein>
<name>A0A1M5Z5C1_9FIRM</name>
<evidence type="ECO:0000256" key="6">
    <source>
        <dbReference type="ARBA" id="ARBA00047317"/>
    </source>
</evidence>
<dbReference type="Proteomes" id="UP000183995">
    <property type="component" value="Unassembled WGS sequence"/>
</dbReference>
<evidence type="ECO:0000259" key="8">
    <source>
        <dbReference type="SMART" id="SM00852"/>
    </source>
</evidence>
<dbReference type="AlphaFoldDB" id="A0A1M5Z5C1"/>
<dbReference type="InterPro" id="IPR036135">
    <property type="entry name" value="MoeA_linker/N_sf"/>
</dbReference>
<evidence type="ECO:0000256" key="4">
    <source>
        <dbReference type="ARBA" id="ARBA00021108"/>
    </source>
</evidence>
<dbReference type="Gene3D" id="2.40.340.10">
    <property type="entry name" value="MoeA, C-terminal, domain IV"/>
    <property type="match status" value="1"/>
</dbReference>
<keyword evidence="7" id="KW-0501">Molybdenum cofactor biosynthesis</keyword>
<dbReference type="Pfam" id="PF00994">
    <property type="entry name" value="MoCF_biosynth"/>
    <property type="match status" value="1"/>
</dbReference>
<dbReference type="InterPro" id="IPR001453">
    <property type="entry name" value="MoaB/Mog_dom"/>
</dbReference>
<comment type="pathway">
    <text evidence="7">Cofactor biosynthesis; molybdopterin biosynthesis.</text>
</comment>
<dbReference type="RefSeq" id="WP_073081197.1">
    <property type="nucleotide sequence ID" value="NZ_FQXV01000013.1"/>
</dbReference>
<reference evidence="9 10" key="1">
    <citation type="submission" date="2016-11" db="EMBL/GenBank/DDBJ databases">
        <authorList>
            <person name="Jaros S."/>
            <person name="Januszkiewicz K."/>
            <person name="Wedrychowicz H."/>
        </authorList>
    </citation>
    <scope>NUCLEOTIDE SEQUENCE [LARGE SCALE GENOMIC DNA]</scope>
    <source>
        <strain evidence="9 10">DSM 10068</strain>
    </source>
</reference>
<evidence type="ECO:0000256" key="5">
    <source>
        <dbReference type="ARBA" id="ARBA00022505"/>
    </source>
</evidence>
<dbReference type="Gene3D" id="3.40.980.10">
    <property type="entry name" value="MoaB/Mog-like domain"/>
    <property type="match status" value="1"/>
</dbReference>
<dbReference type="SMART" id="SM00852">
    <property type="entry name" value="MoCF_biosynth"/>
    <property type="match status" value="1"/>
</dbReference>
<evidence type="ECO:0000256" key="2">
    <source>
        <dbReference type="ARBA" id="ARBA00010763"/>
    </source>
</evidence>
<dbReference type="GO" id="GO:0005829">
    <property type="term" value="C:cytosol"/>
    <property type="evidence" value="ECO:0007669"/>
    <property type="project" value="TreeGrafter"/>
</dbReference>
<dbReference type="UniPathway" id="UPA00344"/>
<evidence type="ECO:0000256" key="1">
    <source>
        <dbReference type="ARBA" id="ARBA00002901"/>
    </source>
</evidence>
<dbReference type="STRING" id="1123282.SAMN02745823_03241"/>
<sequence>MSTEEKKAPSRKEALEAIMSRWAPAPGTETVPVPEALNRVAAQDMFAEYTLPVVRASAMDGIGVAAAAFQKGIPDTSHWRPGREYARADTGDDFEDRFDAVIPVESVTFLPDGGVTIAPDTAVTAGLNVRPAGSSVKKGEQILPAGRRLRPFDLAALTLGGKVDVAVVKKPVVAFIPTGSELVAPGTPPERGQNIDSNSVMVRAMLEEMGAEPRLFPIVPDDPAALRAALERAVPVSDIVLICGGSSKGGEDFNADIVSSMGEYILHGVASAPGRPMCAAMLAGKPLINVPGPPFAAYFVLDWCVSALVARFLGAEPPARKTVRARLTKDVGPTPGMEILRRLEVRRSADGFEATPVGGRGGCTFRTLTASGQTVTDGGGTGHAAGDVIEVEYLR</sequence>
<dbReference type="EMBL" id="FQXV01000013">
    <property type="protein sequence ID" value="SHI19298.1"/>
    <property type="molecule type" value="Genomic_DNA"/>
</dbReference>
<organism evidence="9 10">
    <name type="scientific">Sporobacter termitidis DSM 10068</name>
    <dbReference type="NCBI Taxonomy" id="1123282"/>
    <lineage>
        <taxon>Bacteria</taxon>
        <taxon>Bacillati</taxon>
        <taxon>Bacillota</taxon>
        <taxon>Clostridia</taxon>
        <taxon>Eubacteriales</taxon>
        <taxon>Oscillospiraceae</taxon>
        <taxon>Sporobacter</taxon>
    </lineage>
</organism>
<dbReference type="Gene3D" id="3.90.105.10">
    <property type="entry name" value="Molybdopterin biosynthesis moea protein, domain 2"/>
    <property type="match status" value="1"/>
</dbReference>
<keyword evidence="10" id="KW-1185">Reference proteome</keyword>
<feature type="domain" description="MoaB/Mog" evidence="8">
    <location>
        <begin position="174"/>
        <end position="311"/>
    </location>
</feature>
<comment type="cofactor">
    <cofactor evidence="7">
        <name>Mg(2+)</name>
        <dbReference type="ChEBI" id="CHEBI:18420"/>
    </cofactor>
</comment>
<proteinExistence type="inferred from homology"/>
<dbReference type="PANTHER" id="PTHR10192">
    <property type="entry name" value="MOLYBDOPTERIN BIOSYNTHESIS PROTEIN"/>
    <property type="match status" value="1"/>
</dbReference>
<dbReference type="Pfam" id="PF03453">
    <property type="entry name" value="MoeA_N"/>
    <property type="match status" value="1"/>
</dbReference>
<dbReference type="SUPFAM" id="SSF53218">
    <property type="entry name" value="Molybdenum cofactor biosynthesis proteins"/>
    <property type="match status" value="1"/>
</dbReference>
<dbReference type="SUPFAM" id="SSF63882">
    <property type="entry name" value="MoeA N-terminal region -like"/>
    <property type="match status" value="1"/>
</dbReference>
<dbReference type="InterPro" id="IPR036425">
    <property type="entry name" value="MoaB/Mog-like_dom_sf"/>
</dbReference>
<dbReference type="InterPro" id="IPR005110">
    <property type="entry name" value="MoeA_linker/N"/>
</dbReference>
<dbReference type="Gene3D" id="2.170.190.11">
    <property type="entry name" value="Molybdopterin biosynthesis moea protein, domain 3"/>
    <property type="match status" value="1"/>
</dbReference>
<dbReference type="InterPro" id="IPR038987">
    <property type="entry name" value="MoeA-like"/>
</dbReference>
<keyword evidence="5 7" id="KW-0500">Molybdenum</keyword>
<keyword evidence="7" id="KW-0460">Magnesium</keyword>
<dbReference type="GO" id="GO:0061599">
    <property type="term" value="F:molybdopterin molybdotransferase activity"/>
    <property type="evidence" value="ECO:0007669"/>
    <property type="project" value="UniProtKB-UniRule"/>
</dbReference>
<evidence type="ECO:0000256" key="7">
    <source>
        <dbReference type="RuleBase" id="RU365090"/>
    </source>
</evidence>
<evidence type="ECO:0000256" key="3">
    <source>
        <dbReference type="ARBA" id="ARBA00013269"/>
    </source>
</evidence>
<dbReference type="PANTHER" id="PTHR10192:SF16">
    <property type="entry name" value="MOLYBDOPTERIN MOLYBDENUMTRANSFERASE"/>
    <property type="match status" value="1"/>
</dbReference>
<dbReference type="OrthoDB" id="9804758at2"/>
<keyword evidence="7" id="KW-0808">Transferase</keyword>
<dbReference type="GO" id="GO:0006777">
    <property type="term" value="P:Mo-molybdopterin cofactor biosynthetic process"/>
    <property type="evidence" value="ECO:0007669"/>
    <property type="project" value="UniProtKB-UniRule"/>
</dbReference>